<proteinExistence type="predicted"/>
<evidence type="ECO:0000313" key="2">
    <source>
        <dbReference type="Proteomes" id="UP000314294"/>
    </source>
</evidence>
<reference evidence="1 2" key="1">
    <citation type="submission" date="2019-03" db="EMBL/GenBank/DDBJ databases">
        <title>First draft genome of Liparis tanakae, snailfish: a comprehensive survey of snailfish specific genes.</title>
        <authorList>
            <person name="Kim W."/>
            <person name="Song I."/>
            <person name="Jeong J.-H."/>
            <person name="Kim D."/>
            <person name="Kim S."/>
            <person name="Ryu S."/>
            <person name="Song J.Y."/>
            <person name="Lee S.K."/>
        </authorList>
    </citation>
    <scope>NUCLEOTIDE SEQUENCE [LARGE SCALE GENOMIC DNA]</scope>
    <source>
        <tissue evidence="1">Muscle</tissue>
    </source>
</reference>
<comment type="caution">
    <text evidence="1">The sequence shown here is derived from an EMBL/GenBank/DDBJ whole genome shotgun (WGS) entry which is preliminary data.</text>
</comment>
<dbReference type="EMBL" id="SRLO01000089">
    <property type="protein sequence ID" value="TNN76866.1"/>
    <property type="molecule type" value="Genomic_DNA"/>
</dbReference>
<gene>
    <name evidence="1" type="ORF">EYF80_012919</name>
</gene>
<organism evidence="1 2">
    <name type="scientific">Liparis tanakae</name>
    <name type="common">Tanaka's snailfish</name>
    <dbReference type="NCBI Taxonomy" id="230148"/>
    <lineage>
        <taxon>Eukaryota</taxon>
        <taxon>Metazoa</taxon>
        <taxon>Chordata</taxon>
        <taxon>Craniata</taxon>
        <taxon>Vertebrata</taxon>
        <taxon>Euteleostomi</taxon>
        <taxon>Actinopterygii</taxon>
        <taxon>Neopterygii</taxon>
        <taxon>Teleostei</taxon>
        <taxon>Neoteleostei</taxon>
        <taxon>Acanthomorphata</taxon>
        <taxon>Eupercaria</taxon>
        <taxon>Perciformes</taxon>
        <taxon>Cottioidei</taxon>
        <taxon>Cottales</taxon>
        <taxon>Liparidae</taxon>
        <taxon>Liparis</taxon>
    </lineage>
</organism>
<keyword evidence="2" id="KW-1185">Reference proteome</keyword>
<dbReference type="OrthoDB" id="10535949at2759"/>
<dbReference type="Proteomes" id="UP000314294">
    <property type="component" value="Unassembled WGS sequence"/>
</dbReference>
<dbReference type="AlphaFoldDB" id="A0A4Z2IFW3"/>
<name>A0A4Z2IFW3_9TELE</name>
<sequence>MTRLKGGVQLDEVGVVQLVHHLDLIPHHVLRHKQTKGRNKCMLFEQQLHQPGALHHLPNEANHLLGALTQPLHPVQPASLTLHLVAGLLDRPVQIPALGVNPGPAPHAVALFAHPCQVPTHAPDVQGQAVQPGQDGLLHAEQALHLRAQRVHSALHAAQGGIGRGGGRRRRGLAPIRSIKGNELLQSSQIPLFTWTSGAQASCCVTCKSADGDALPLLLPENNFHSRPHRKVAIRHTLPNIQISLSLRTFSMMAKPSSSCPRGGRSWQNASQVAGTRVVDMGPGSGR</sequence>
<accession>A0A4Z2IFW3</accession>
<protein>
    <submittedName>
        <fullName evidence="1">Uncharacterized protein</fullName>
    </submittedName>
</protein>
<evidence type="ECO:0000313" key="1">
    <source>
        <dbReference type="EMBL" id="TNN76866.1"/>
    </source>
</evidence>